<dbReference type="PROSITE" id="PS51007">
    <property type="entry name" value="CYTC"/>
    <property type="match status" value="2"/>
</dbReference>
<feature type="binding site" description="axial binding residue" evidence="9">
    <location>
        <position position="185"/>
    </location>
    <ligand>
        <name>heme c</name>
        <dbReference type="ChEBI" id="CHEBI:61717"/>
        <label>2</label>
    </ligand>
    <ligandPart>
        <name>Fe</name>
        <dbReference type="ChEBI" id="CHEBI:18248"/>
    </ligandPart>
</feature>
<name>A0A1H4DCZ8_ALKAM</name>
<dbReference type="Proteomes" id="UP000198773">
    <property type="component" value="Unassembled WGS sequence"/>
</dbReference>
<dbReference type="STRING" id="152573.SAMN04488051_105193"/>
<proteinExistence type="predicted"/>
<feature type="binding site" description="covalent" evidence="8">
    <location>
        <position position="38"/>
    </location>
    <ligand>
        <name>heme c</name>
        <dbReference type="ChEBI" id="CHEBI:61717"/>
        <label>1</label>
    </ligand>
</feature>
<reference evidence="12 13" key="1">
    <citation type="submission" date="2016-10" db="EMBL/GenBank/DDBJ databases">
        <authorList>
            <person name="de Groot N.N."/>
        </authorList>
    </citation>
    <scope>NUCLEOTIDE SEQUENCE [LARGE SCALE GENOMIC DNA]</scope>
    <source>
        <strain evidence="12 13">CGMCC 1.3430</strain>
    </source>
</reference>
<dbReference type="EMBL" id="FNRM01000005">
    <property type="protein sequence ID" value="SEA70713.1"/>
    <property type="molecule type" value="Genomic_DNA"/>
</dbReference>
<evidence type="ECO:0000256" key="8">
    <source>
        <dbReference type="PIRSR" id="PIRSR000005-1"/>
    </source>
</evidence>
<evidence type="ECO:0000256" key="4">
    <source>
        <dbReference type="ARBA" id="ARBA00022723"/>
    </source>
</evidence>
<dbReference type="InterPro" id="IPR050597">
    <property type="entry name" value="Cytochrome_c_Oxidase_Subunit"/>
</dbReference>
<keyword evidence="4 9" id="KW-0479">Metal-binding</keyword>
<keyword evidence="3 8" id="KW-0349">Heme</keyword>
<dbReference type="OrthoDB" id="9773456at2"/>
<evidence type="ECO:0000256" key="10">
    <source>
        <dbReference type="SAM" id="SignalP"/>
    </source>
</evidence>
<keyword evidence="2" id="KW-0813">Transport</keyword>
<organism evidence="12 13">
    <name type="scientific">Alkalimonas amylolytica</name>
    <dbReference type="NCBI Taxonomy" id="152573"/>
    <lineage>
        <taxon>Bacteria</taxon>
        <taxon>Pseudomonadati</taxon>
        <taxon>Pseudomonadota</taxon>
        <taxon>Gammaproteobacteria</taxon>
        <taxon>Alkalimonas</taxon>
    </lineage>
</organism>
<feature type="chain" id="PRO_5011604464" evidence="10">
    <location>
        <begin position="21"/>
        <end position="208"/>
    </location>
</feature>
<evidence type="ECO:0000256" key="2">
    <source>
        <dbReference type="ARBA" id="ARBA00022448"/>
    </source>
</evidence>
<feature type="binding site" description="axial binding residue" evidence="9">
    <location>
        <position position="39"/>
    </location>
    <ligand>
        <name>heme c</name>
        <dbReference type="ChEBI" id="CHEBI:61717"/>
        <label>1</label>
    </ligand>
    <ligandPart>
        <name>Fe</name>
        <dbReference type="ChEBI" id="CHEBI:18248"/>
    </ligandPart>
</feature>
<dbReference type="PANTHER" id="PTHR33751">
    <property type="entry name" value="CBB3-TYPE CYTOCHROME C OXIDASE SUBUNIT FIXP"/>
    <property type="match status" value="1"/>
</dbReference>
<feature type="binding site" description="covalent" evidence="8">
    <location>
        <position position="138"/>
    </location>
    <ligand>
        <name>heme c</name>
        <dbReference type="ChEBI" id="CHEBI:61717"/>
        <label>2</label>
    </ligand>
</feature>
<dbReference type="GO" id="GO:0009055">
    <property type="term" value="F:electron transfer activity"/>
    <property type="evidence" value="ECO:0007669"/>
    <property type="project" value="InterPro"/>
</dbReference>
<evidence type="ECO:0000256" key="7">
    <source>
        <dbReference type="ARBA" id="ARBA00023004"/>
    </source>
</evidence>
<dbReference type="PANTHER" id="PTHR33751:SF9">
    <property type="entry name" value="CYTOCHROME C4"/>
    <property type="match status" value="1"/>
</dbReference>
<dbReference type="AlphaFoldDB" id="A0A1H4DCZ8"/>
<comment type="subcellular location">
    <subcellularLocation>
        <location evidence="1">Periplasm</location>
    </subcellularLocation>
</comment>
<evidence type="ECO:0000256" key="9">
    <source>
        <dbReference type="PIRSR" id="PIRSR000005-2"/>
    </source>
</evidence>
<keyword evidence="7 9" id="KW-0408">Iron</keyword>
<dbReference type="SUPFAM" id="SSF46626">
    <property type="entry name" value="Cytochrome c"/>
    <property type="match status" value="2"/>
</dbReference>
<evidence type="ECO:0000256" key="5">
    <source>
        <dbReference type="ARBA" id="ARBA00022764"/>
    </source>
</evidence>
<keyword evidence="13" id="KW-1185">Reference proteome</keyword>
<dbReference type="GO" id="GO:0020037">
    <property type="term" value="F:heme binding"/>
    <property type="evidence" value="ECO:0007669"/>
    <property type="project" value="InterPro"/>
</dbReference>
<evidence type="ECO:0000259" key="11">
    <source>
        <dbReference type="PROSITE" id="PS51007"/>
    </source>
</evidence>
<feature type="binding site" description="axial binding residue" evidence="9">
    <location>
        <position position="142"/>
    </location>
    <ligand>
        <name>heme c</name>
        <dbReference type="ChEBI" id="CHEBI:61717"/>
        <label>2</label>
    </ligand>
    <ligandPart>
        <name>Fe</name>
        <dbReference type="ChEBI" id="CHEBI:18248"/>
    </ligandPart>
</feature>
<dbReference type="GO" id="GO:0042597">
    <property type="term" value="C:periplasmic space"/>
    <property type="evidence" value="ECO:0007669"/>
    <property type="project" value="UniProtKB-SubCell"/>
</dbReference>
<keyword evidence="5" id="KW-0574">Periplasm</keyword>
<dbReference type="Gene3D" id="1.10.760.10">
    <property type="entry name" value="Cytochrome c-like domain"/>
    <property type="match status" value="2"/>
</dbReference>
<dbReference type="InterPro" id="IPR009056">
    <property type="entry name" value="Cyt_c-like_dom"/>
</dbReference>
<feature type="binding site" description="axial binding residue" evidence="9">
    <location>
        <position position="85"/>
    </location>
    <ligand>
        <name>heme c</name>
        <dbReference type="ChEBI" id="CHEBI:61717"/>
        <label>1</label>
    </ligand>
    <ligandPart>
        <name>Fe</name>
        <dbReference type="ChEBI" id="CHEBI:18248"/>
    </ligandPart>
</feature>
<evidence type="ECO:0000256" key="3">
    <source>
        <dbReference type="ARBA" id="ARBA00022617"/>
    </source>
</evidence>
<comment type="PTM">
    <text evidence="8">Binds 2 heme c groups covalently per subunit.</text>
</comment>
<feature type="binding site" description="covalent" evidence="8">
    <location>
        <position position="141"/>
    </location>
    <ligand>
        <name>heme c</name>
        <dbReference type="ChEBI" id="CHEBI:61717"/>
        <label>2</label>
    </ligand>
</feature>
<evidence type="ECO:0000313" key="12">
    <source>
        <dbReference type="EMBL" id="SEA70713.1"/>
    </source>
</evidence>
<evidence type="ECO:0000313" key="13">
    <source>
        <dbReference type="Proteomes" id="UP000198773"/>
    </source>
</evidence>
<feature type="domain" description="Cytochrome c" evidence="11">
    <location>
        <begin position="117"/>
        <end position="208"/>
    </location>
</feature>
<feature type="signal peptide" evidence="10">
    <location>
        <begin position="1"/>
        <end position="20"/>
    </location>
</feature>
<sequence length="208" mass="22516">MKRLVLPLTLLFSMIGAAHAFDGDAAAGKEKATTCVACHGTDGNSPMDIYPKIAGQHAEYLYKQLQDYKLAMQTGGERGRSNAIMFGMVAGLSDQDMRDLSAYFASQSMSAGTTPEHALERGQQLYRGGDAERGIPACIACHGPRGAGTSLSGFPRISFQHAPYLIETLKEFRSGARANDMNGMMRDIARKMTDEDIEMVSLYLGGLH</sequence>
<dbReference type="InterPro" id="IPR024167">
    <property type="entry name" value="Cytochrome_c4-like"/>
</dbReference>
<dbReference type="Pfam" id="PF00034">
    <property type="entry name" value="Cytochrom_C"/>
    <property type="match status" value="2"/>
</dbReference>
<dbReference type="PIRSF" id="PIRSF000005">
    <property type="entry name" value="Cytochrome_c4"/>
    <property type="match status" value="1"/>
</dbReference>
<keyword evidence="6" id="KW-0249">Electron transport</keyword>
<gene>
    <name evidence="12" type="ORF">SAMN04488051_105193</name>
</gene>
<evidence type="ECO:0000256" key="6">
    <source>
        <dbReference type="ARBA" id="ARBA00022982"/>
    </source>
</evidence>
<feature type="binding site" description="covalent" evidence="8">
    <location>
        <position position="35"/>
    </location>
    <ligand>
        <name>heme c</name>
        <dbReference type="ChEBI" id="CHEBI:61717"/>
        <label>1</label>
    </ligand>
</feature>
<evidence type="ECO:0000256" key="1">
    <source>
        <dbReference type="ARBA" id="ARBA00004418"/>
    </source>
</evidence>
<dbReference type="GO" id="GO:0005506">
    <property type="term" value="F:iron ion binding"/>
    <property type="evidence" value="ECO:0007669"/>
    <property type="project" value="InterPro"/>
</dbReference>
<feature type="domain" description="Cytochrome c" evidence="11">
    <location>
        <begin position="23"/>
        <end position="108"/>
    </location>
</feature>
<keyword evidence="10" id="KW-0732">Signal</keyword>
<dbReference type="RefSeq" id="WP_091342994.1">
    <property type="nucleotide sequence ID" value="NZ_FNRM01000005.1"/>
</dbReference>
<accession>A0A1H4DCZ8</accession>
<dbReference type="InterPro" id="IPR036909">
    <property type="entry name" value="Cyt_c-like_dom_sf"/>
</dbReference>
<protein>
    <submittedName>
        <fullName evidence="12">Cytochrome c553</fullName>
    </submittedName>
</protein>